<evidence type="ECO:0000256" key="4">
    <source>
        <dbReference type="ARBA" id="ARBA00018925"/>
    </source>
</evidence>
<comment type="similarity">
    <text evidence="2">Belongs to the MCM family.</text>
</comment>
<accession>A0A1D6PT14</accession>
<feature type="domain" description="MCM OB" evidence="19">
    <location>
        <begin position="151"/>
        <end position="272"/>
    </location>
</feature>
<dbReference type="PRINTS" id="PR01658">
    <property type="entry name" value="MCMPROTEIN2"/>
</dbReference>
<dbReference type="InterPro" id="IPR027925">
    <property type="entry name" value="MCM_N"/>
</dbReference>
<evidence type="ECO:0000256" key="16">
    <source>
        <dbReference type="ARBA" id="ARBA00074927"/>
    </source>
</evidence>
<evidence type="ECO:0000256" key="1">
    <source>
        <dbReference type="ARBA" id="ARBA00004123"/>
    </source>
</evidence>
<evidence type="ECO:0000313" key="20">
    <source>
        <dbReference type="EMBL" id="AQK49806.1"/>
    </source>
</evidence>
<dbReference type="GO" id="GO:0016787">
    <property type="term" value="F:hydrolase activity"/>
    <property type="evidence" value="ECO:0007669"/>
    <property type="project" value="UniProtKB-KW"/>
</dbReference>
<dbReference type="InterPro" id="IPR033762">
    <property type="entry name" value="MCM_OB"/>
</dbReference>
<evidence type="ECO:0000256" key="8">
    <source>
        <dbReference type="ARBA" id="ARBA00022771"/>
    </source>
</evidence>
<keyword evidence="10" id="KW-0347">Helicase</keyword>
<dbReference type="GO" id="GO:0042555">
    <property type="term" value="C:MCM complex"/>
    <property type="evidence" value="ECO:0007669"/>
    <property type="project" value="InterPro"/>
</dbReference>
<proteinExistence type="inferred from homology"/>
<evidence type="ECO:0000259" key="19">
    <source>
        <dbReference type="Pfam" id="PF17207"/>
    </source>
</evidence>
<keyword evidence="13" id="KW-0238">DNA-binding</keyword>
<dbReference type="SUPFAM" id="SSF50249">
    <property type="entry name" value="Nucleic acid-binding proteins"/>
    <property type="match status" value="1"/>
</dbReference>
<evidence type="ECO:0000256" key="3">
    <source>
        <dbReference type="ARBA" id="ARBA00012551"/>
    </source>
</evidence>
<dbReference type="Gene3D" id="3.30.1640.10">
    <property type="entry name" value="mini-chromosome maintenance (MCM) complex, chain A, domain 1"/>
    <property type="match status" value="1"/>
</dbReference>
<dbReference type="GO" id="GO:0008270">
    <property type="term" value="F:zinc ion binding"/>
    <property type="evidence" value="ECO:0007669"/>
    <property type="project" value="UniProtKB-KW"/>
</dbReference>
<dbReference type="Pfam" id="PF14551">
    <property type="entry name" value="MCM_N"/>
    <property type="match status" value="1"/>
</dbReference>
<evidence type="ECO:0000256" key="10">
    <source>
        <dbReference type="ARBA" id="ARBA00022806"/>
    </source>
</evidence>
<evidence type="ECO:0000256" key="6">
    <source>
        <dbReference type="ARBA" id="ARBA00022723"/>
    </source>
</evidence>
<dbReference type="PANTHER" id="PTHR11630">
    <property type="entry name" value="DNA REPLICATION LICENSING FACTOR MCM FAMILY MEMBER"/>
    <property type="match status" value="1"/>
</dbReference>
<evidence type="ECO:0000256" key="11">
    <source>
        <dbReference type="ARBA" id="ARBA00022833"/>
    </source>
</evidence>
<dbReference type="GO" id="GO:0005524">
    <property type="term" value="F:ATP binding"/>
    <property type="evidence" value="ECO:0007669"/>
    <property type="project" value="UniProtKB-KW"/>
</dbReference>
<feature type="compositionally biased region" description="Acidic residues" evidence="17">
    <location>
        <begin position="12"/>
        <end position="25"/>
    </location>
</feature>
<dbReference type="Gene3D" id="2.20.28.10">
    <property type="match status" value="1"/>
</dbReference>
<evidence type="ECO:0000256" key="13">
    <source>
        <dbReference type="ARBA" id="ARBA00023125"/>
    </source>
</evidence>
<keyword evidence="7" id="KW-0547">Nucleotide-binding</keyword>
<dbReference type="Pfam" id="PF17207">
    <property type="entry name" value="MCM_OB"/>
    <property type="match status" value="1"/>
</dbReference>
<dbReference type="EMBL" id="CM000780">
    <property type="protein sequence ID" value="AQK49806.1"/>
    <property type="molecule type" value="Genomic_DNA"/>
</dbReference>
<dbReference type="GO" id="GO:0005634">
    <property type="term" value="C:nucleus"/>
    <property type="evidence" value="ECO:0007669"/>
    <property type="project" value="UniProtKB-SubCell"/>
</dbReference>
<dbReference type="AlphaFoldDB" id="A0A1D6PT14"/>
<keyword evidence="12" id="KW-0067">ATP-binding</keyword>
<dbReference type="Gene3D" id="2.40.50.140">
    <property type="entry name" value="Nucleic acid-binding proteins"/>
    <property type="match status" value="1"/>
</dbReference>
<keyword evidence="11" id="KW-0862">Zinc</keyword>
<dbReference type="ExpressionAtlas" id="A0A1D6PT14">
    <property type="expression patterns" value="baseline and differential"/>
</dbReference>
<dbReference type="GO" id="GO:0006270">
    <property type="term" value="P:DNA replication initiation"/>
    <property type="evidence" value="ECO:0007669"/>
    <property type="project" value="InterPro"/>
</dbReference>
<dbReference type="InterPro" id="IPR012340">
    <property type="entry name" value="NA-bd_OB-fold"/>
</dbReference>
<keyword evidence="8" id="KW-0863">Zinc-finger</keyword>
<feature type="domain" description="MCM N-terminal" evidence="18">
    <location>
        <begin position="52"/>
        <end position="145"/>
    </location>
</feature>
<dbReference type="FunFam" id="2.20.28.10:FF:000002">
    <property type="entry name" value="DNA helicase"/>
    <property type="match status" value="1"/>
</dbReference>
<organism evidence="20">
    <name type="scientific">Zea mays</name>
    <name type="common">Maize</name>
    <dbReference type="NCBI Taxonomy" id="4577"/>
    <lineage>
        <taxon>Eukaryota</taxon>
        <taxon>Viridiplantae</taxon>
        <taxon>Streptophyta</taxon>
        <taxon>Embryophyta</taxon>
        <taxon>Tracheophyta</taxon>
        <taxon>Spermatophyta</taxon>
        <taxon>Magnoliopsida</taxon>
        <taxon>Liliopsida</taxon>
        <taxon>Poales</taxon>
        <taxon>Poaceae</taxon>
        <taxon>PACMAD clade</taxon>
        <taxon>Panicoideae</taxon>
        <taxon>Andropogonodae</taxon>
        <taxon>Andropogoneae</taxon>
        <taxon>Tripsacinae</taxon>
        <taxon>Zea</taxon>
    </lineage>
</organism>
<dbReference type="InterPro" id="IPR031327">
    <property type="entry name" value="MCM"/>
</dbReference>
<evidence type="ECO:0000256" key="15">
    <source>
        <dbReference type="ARBA" id="ARBA00023306"/>
    </source>
</evidence>
<reference evidence="20" key="1">
    <citation type="submission" date="2015-12" db="EMBL/GenBank/DDBJ databases">
        <title>Update maize B73 reference genome by single molecule sequencing technologies.</title>
        <authorList>
            <consortium name="Maize Genome Sequencing Project"/>
            <person name="Ware D."/>
        </authorList>
    </citation>
    <scope>NUCLEOTIDE SEQUENCE</scope>
    <source>
        <tissue evidence="20">Seedling</tissue>
    </source>
</reference>
<dbReference type="FunFam" id="3.30.1640.10:FF:000008">
    <property type="entry name" value="DNA helicase"/>
    <property type="match status" value="1"/>
</dbReference>
<dbReference type="PANTHER" id="PTHR11630:SF44">
    <property type="entry name" value="DNA REPLICATION LICENSING FACTOR MCM2"/>
    <property type="match status" value="1"/>
</dbReference>
<dbReference type="InterPro" id="IPR008045">
    <property type="entry name" value="MCM2"/>
</dbReference>
<keyword evidence="14" id="KW-0539">Nucleus</keyword>
<gene>
    <name evidence="20" type="ORF">ZEAMMB73_Zm00001d049190</name>
</gene>
<evidence type="ECO:0000259" key="18">
    <source>
        <dbReference type="Pfam" id="PF14551"/>
    </source>
</evidence>
<dbReference type="EC" id="3.6.4.12" evidence="3"/>
<evidence type="ECO:0000256" key="5">
    <source>
        <dbReference type="ARBA" id="ARBA00022705"/>
    </source>
</evidence>
<sequence>MSSGGDVPMTDQTDDDPYEDEFDEEDEMNMYRVQGTLREWVTRDEVRRFIAKKFKEFLLTYVHPKNDQGEFEYVRLINEMVLANKCSLEIDYKQFIYIHPNIAIWLADAPQSVLEVMEEVAKNVVFDLHKNYRNIHQKIYVRISNLPVYDQIRNIRQIHLNTMIRIGGVVTRRSGVFPQLQQVKYDCNKCGTILGPFFQNSYTEVKVGSCPECQSKGPFTVNVEQTIYRNYQKLTLQESPGIVPAGRLPRYKEVILLNDLIDCARPGEEIVIFLHLPFAFHFILLFELD</sequence>
<comment type="subcellular location">
    <subcellularLocation>
        <location evidence="1">Nucleus</location>
    </subcellularLocation>
</comment>
<evidence type="ECO:0000256" key="2">
    <source>
        <dbReference type="ARBA" id="ARBA00008010"/>
    </source>
</evidence>
<keyword evidence="9" id="KW-0378">Hydrolase</keyword>
<keyword evidence="6" id="KW-0479">Metal-binding</keyword>
<protein>
    <recommendedName>
        <fullName evidence="4">DNA replication licensing factor MCM2</fullName>
        <ecNumber evidence="3">3.6.4.12</ecNumber>
    </recommendedName>
    <alternativeName>
        <fullName evidence="16">DNA replication licensing factor mcm2</fullName>
    </alternativeName>
</protein>
<keyword evidence="5" id="KW-0235">DNA replication</keyword>
<evidence type="ECO:0000256" key="7">
    <source>
        <dbReference type="ARBA" id="ARBA00022741"/>
    </source>
</evidence>
<evidence type="ECO:0000256" key="17">
    <source>
        <dbReference type="SAM" id="MobiDB-lite"/>
    </source>
</evidence>
<dbReference type="SMART" id="SM00350">
    <property type="entry name" value="MCM"/>
    <property type="match status" value="1"/>
</dbReference>
<evidence type="ECO:0000256" key="9">
    <source>
        <dbReference type="ARBA" id="ARBA00022801"/>
    </source>
</evidence>
<feature type="region of interest" description="Disordered" evidence="17">
    <location>
        <begin position="1"/>
        <end position="25"/>
    </location>
</feature>
<dbReference type="GO" id="GO:0003678">
    <property type="term" value="F:DNA helicase activity"/>
    <property type="evidence" value="ECO:0007669"/>
    <property type="project" value="UniProtKB-EC"/>
</dbReference>
<dbReference type="GO" id="GO:0003677">
    <property type="term" value="F:DNA binding"/>
    <property type="evidence" value="ECO:0007669"/>
    <property type="project" value="UniProtKB-KW"/>
</dbReference>
<keyword evidence="15" id="KW-0131">Cell cycle</keyword>
<evidence type="ECO:0000256" key="14">
    <source>
        <dbReference type="ARBA" id="ARBA00023242"/>
    </source>
</evidence>
<name>A0A1D6PT14_MAIZE</name>
<evidence type="ECO:0000256" key="12">
    <source>
        <dbReference type="ARBA" id="ARBA00022840"/>
    </source>
</evidence>